<proteinExistence type="predicted"/>
<evidence type="ECO:0000313" key="3">
    <source>
        <dbReference type="EMBL" id="KAJ8877487.1"/>
    </source>
</evidence>
<sequence>MCPSARFVVVCSIMHSRPRAHYSGYHWLLTKAPVAAMCYEWHATIFSFESNFCLHHHGGRIHVWRHRGARLAESCTMHCHGPVPAIMVWGSIGFQFRSCLVPIAGTLTCNRYIAEELEPVVVSLIFRTSLRGLVPTGQRATGWGTHRPMVYKLSQDHRRGGGELTRIITTPHPSVTTLAACNYFIRIAAAYLAAFLLTGRTTALIGWRWWYAPTPVRFFLIFGSPPRVRIPLRGRVKDRCVGAGAERNELSVVIMHGHCLCTSSNTRQLLIGLQHLESKIKSYTVHSDFLPPSKANRVRFLAGSPGFSRVGNVADVAVRRRVFSGNSSFFHPYIPPLLYLHLTAPSPLARRVGRKAVQCWDTELGCAHQARSVYLLFCLWVQLFYSGTKIKLDPGSELGSFDLGSGKMLNNGATLPHVLGRTRNCSLQYASGDPKARLGRLGPTLAFRDATTRSFGIHEVPWSCDGAPGEEKLLAGWLCSLTREGGVSASIRNAAGVVDVLAARRLTKCNGGCGAAVAASTATQVCLLAPASVAGSIRGQGRGLLVPPSRPPCAACFVVQLVRGFDLATVNVYLCCHFGRDSVNSHHCGRAPVRSQAPTGGDFSDRGSNAENVSCCRGCFSRATSFFFPVFIPLLLLILSVATAVSLLASYQGEPGSIPVRVTPNLQSGNRDGRCRWSTGFFGDLPFPPAPSFRRLALIDSQDLDPTPHVPLPRTYPDVRLAAAYGLSPRFGEGTMSGETGRGKRDCCSPNIAQRRRPLKRTFEPIRRGLTELGTFKSATGDNKDTAYENEDVRTEAFDGKAARFARRSDEALEVRVSVARIFNSIFNNMPAFTAKNSTGN</sequence>
<keyword evidence="2" id="KW-1133">Transmembrane helix</keyword>
<dbReference type="InterPro" id="IPR036397">
    <property type="entry name" value="RNaseH_sf"/>
</dbReference>
<comment type="caution">
    <text evidence="3">The sequence shown here is derived from an EMBL/GenBank/DDBJ whole genome shotgun (WGS) entry which is preliminary data.</text>
</comment>
<keyword evidence="2" id="KW-0812">Transmembrane</keyword>
<reference evidence="3 4" key="1">
    <citation type="submission" date="2023-02" db="EMBL/GenBank/DDBJ databases">
        <title>LHISI_Scaffold_Assembly.</title>
        <authorList>
            <person name="Stuart O.P."/>
            <person name="Cleave R."/>
            <person name="Magrath M.J.L."/>
            <person name="Mikheyev A.S."/>
        </authorList>
    </citation>
    <scope>NUCLEOTIDE SEQUENCE [LARGE SCALE GENOMIC DNA]</scope>
    <source>
        <strain evidence="3">Daus_M_001</strain>
        <tissue evidence="3">Leg muscle</tissue>
    </source>
</reference>
<dbReference type="EMBL" id="JARBHB010000008">
    <property type="protein sequence ID" value="KAJ8877487.1"/>
    <property type="molecule type" value="Genomic_DNA"/>
</dbReference>
<organism evidence="3 4">
    <name type="scientific">Dryococelus australis</name>
    <dbReference type="NCBI Taxonomy" id="614101"/>
    <lineage>
        <taxon>Eukaryota</taxon>
        <taxon>Metazoa</taxon>
        <taxon>Ecdysozoa</taxon>
        <taxon>Arthropoda</taxon>
        <taxon>Hexapoda</taxon>
        <taxon>Insecta</taxon>
        <taxon>Pterygota</taxon>
        <taxon>Neoptera</taxon>
        <taxon>Polyneoptera</taxon>
        <taxon>Phasmatodea</taxon>
        <taxon>Verophasmatodea</taxon>
        <taxon>Anareolatae</taxon>
        <taxon>Phasmatidae</taxon>
        <taxon>Eurycanthinae</taxon>
        <taxon>Dryococelus</taxon>
    </lineage>
</organism>
<accession>A0ABQ9GZM6</accession>
<dbReference type="Gene3D" id="3.30.420.10">
    <property type="entry name" value="Ribonuclease H-like superfamily/Ribonuclease H"/>
    <property type="match status" value="1"/>
</dbReference>
<keyword evidence="2" id="KW-0472">Membrane</keyword>
<evidence type="ECO:0000256" key="2">
    <source>
        <dbReference type="SAM" id="Phobius"/>
    </source>
</evidence>
<keyword evidence="4" id="KW-1185">Reference proteome</keyword>
<protein>
    <submittedName>
        <fullName evidence="3">Uncharacterized protein</fullName>
    </submittedName>
</protein>
<evidence type="ECO:0000313" key="4">
    <source>
        <dbReference type="Proteomes" id="UP001159363"/>
    </source>
</evidence>
<feature type="transmembrane region" description="Helical" evidence="2">
    <location>
        <begin position="626"/>
        <end position="651"/>
    </location>
</feature>
<dbReference type="Proteomes" id="UP001159363">
    <property type="component" value="Chromosome 7"/>
</dbReference>
<gene>
    <name evidence="3" type="ORF">PR048_021942</name>
</gene>
<feature type="region of interest" description="Disordered" evidence="1">
    <location>
        <begin position="733"/>
        <end position="754"/>
    </location>
</feature>
<name>A0ABQ9GZM6_9NEOP</name>
<evidence type="ECO:0000256" key="1">
    <source>
        <dbReference type="SAM" id="MobiDB-lite"/>
    </source>
</evidence>